<evidence type="ECO:0000256" key="6">
    <source>
        <dbReference type="SAM" id="Coils"/>
    </source>
</evidence>
<gene>
    <name evidence="8" type="ORF">ACFSRZ_00780</name>
</gene>
<dbReference type="PANTHER" id="PTHR33841:SF1">
    <property type="entry name" value="DNA METHYLTRANSFERASE A"/>
    <property type="match status" value="1"/>
</dbReference>
<dbReference type="GO" id="GO:0032259">
    <property type="term" value="P:methylation"/>
    <property type="evidence" value="ECO:0007669"/>
    <property type="project" value="UniProtKB-KW"/>
</dbReference>
<reference evidence="9" key="1">
    <citation type="journal article" date="2019" name="Int. J. Syst. Evol. Microbiol.">
        <title>The Global Catalogue of Microorganisms (GCM) 10K type strain sequencing project: providing services to taxonomists for standard genome sequencing and annotation.</title>
        <authorList>
            <consortium name="The Broad Institute Genomics Platform"/>
            <consortium name="The Broad Institute Genome Sequencing Center for Infectious Disease"/>
            <person name="Wu L."/>
            <person name="Ma J."/>
        </authorList>
    </citation>
    <scope>NUCLEOTIDE SEQUENCE [LARGE SCALE GENOMIC DNA]</scope>
    <source>
        <strain evidence="9">KCTC 52127</strain>
    </source>
</reference>
<evidence type="ECO:0000259" key="7">
    <source>
        <dbReference type="Pfam" id="PF07669"/>
    </source>
</evidence>
<keyword evidence="2 8" id="KW-0489">Methyltransferase</keyword>
<feature type="domain" description="Type II methyltransferase M.TaqI-like" evidence="7">
    <location>
        <begin position="450"/>
        <end position="620"/>
    </location>
</feature>
<keyword evidence="9" id="KW-1185">Reference proteome</keyword>
<dbReference type="PANTHER" id="PTHR33841">
    <property type="entry name" value="DNA METHYLTRANSFERASE YEEA-RELATED"/>
    <property type="match status" value="1"/>
</dbReference>
<evidence type="ECO:0000256" key="2">
    <source>
        <dbReference type="ARBA" id="ARBA00022603"/>
    </source>
</evidence>
<dbReference type="InterPro" id="IPR011639">
    <property type="entry name" value="MethylTrfase_TaqI-like_dom"/>
</dbReference>
<sequence>MSGEVIGYKMKLEKLKELIKKYESNRDTYLTNAYNETQLRTDFLDPLFNLLGWDIVNNQGKPTNEREVLVEESLKTGVLLNTKKPDYTFRLFSQRKFFLEAKKPSVKIDSDNDPAKQIRRYGFTAKLKISVLSNFEYLAIYDCSRKVDETDDVNYSRIKLYHYSEYLDYFEDINKELGKDSVYDGTFDEHWSDIEDQIRLSSVDDLFLTQINDWRLILGNTIYQHNRNLDSTTLNDIVQSYINSIIFLRVCEDRNIEQYKTLLNFADNKDFSALLEKFVDADTKFNAGLFNQPYNQEIINNSHSAFWEVIHQLYYPESTFSFSVFASDILGNIYEIFLAERLEITEEGIILTKKPEHLDRDIVTTPTHIIQDILRQTVLEFCRDKTDQEILNGSFADIACGSGAFLLETYQLLHDTLVDYYLENNPENIIPNGVNSYKLKFEIKTSILVNCIYGVDKDFNAVEACKFGLLLKLLEGETNDSIPSPALPNIDANINYGNSLIDFKVITNQSVESINPFDFEDKKFDVIVGNPPYMATEHMRQLIPLEYPIYSKEYYSAFKQYDKYFLFIERGLNLLTENGYLGYIVPSKLTKVGAAKRLREMLVEKGALSKIFSFGANQIFKNKTTYTCLLILRGSSQTNLEYTEVDSLKDWEVRNYDSSIPDSVSLDELDNERWVLVPGHLKGIYLEILSKSSPLENIVGSDNIYNGIQTSANSIYIHRALKEDEDFIYFLKDGVEWKIERALTKPYFKTVGSSNSLNTYRPFEPNSFVIYPYYKSGDSIEFIDIETLQEFYPYLYEYLNSYKYVLSNPKRDVKPTPQTENEWYRYGRHQSLDKCDVPAKIIVGVLSQGDKYAIDYHGTLISSGGTAGYCMITLPDDSKYSIYYIQAILNSKYSEWFSGLYGEVFRGGYIARGTKVLKKLPIRIINFEKENERLMHDQIADLQRRLITLQGQIDQNAGNRRALAPFVSHFRNHKTRLDNLLRELYGLGERDNLVPLISEIYAAN</sequence>
<protein>
    <recommendedName>
        <fullName evidence="1">site-specific DNA-methyltransferase (adenine-specific)</fullName>
        <ecNumber evidence="1">2.1.1.72</ecNumber>
    </recommendedName>
</protein>
<dbReference type="PROSITE" id="PS00092">
    <property type="entry name" value="N6_MTASE"/>
    <property type="match status" value="1"/>
</dbReference>
<evidence type="ECO:0000256" key="3">
    <source>
        <dbReference type="ARBA" id="ARBA00022679"/>
    </source>
</evidence>
<accession>A0ABW5LPY9</accession>
<organism evidence="8 9">
    <name type="scientific">Pseudotenacibaculum haliotis</name>
    <dbReference type="NCBI Taxonomy" id="1862138"/>
    <lineage>
        <taxon>Bacteria</taxon>
        <taxon>Pseudomonadati</taxon>
        <taxon>Bacteroidota</taxon>
        <taxon>Flavobacteriia</taxon>
        <taxon>Flavobacteriales</taxon>
        <taxon>Flavobacteriaceae</taxon>
        <taxon>Pseudotenacibaculum</taxon>
    </lineage>
</organism>
<dbReference type="InterPro" id="IPR050953">
    <property type="entry name" value="N4_N6_ade-DNA_methylase"/>
</dbReference>
<dbReference type="InterPro" id="IPR029063">
    <property type="entry name" value="SAM-dependent_MTases_sf"/>
</dbReference>
<evidence type="ECO:0000256" key="1">
    <source>
        <dbReference type="ARBA" id="ARBA00011900"/>
    </source>
</evidence>
<dbReference type="SUPFAM" id="SSF53335">
    <property type="entry name" value="S-adenosyl-L-methionine-dependent methyltransferases"/>
    <property type="match status" value="1"/>
</dbReference>
<evidence type="ECO:0000313" key="8">
    <source>
        <dbReference type="EMBL" id="MFD2565881.1"/>
    </source>
</evidence>
<evidence type="ECO:0000256" key="4">
    <source>
        <dbReference type="ARBA" id="ARBA00022691"/>
    </source>
</evidence>
<dbReference type="PRINTS" id="PR00507">
    <property type="entry name" value="N12N6MTFRASE"/>
</dbReference>
<dbReference type="GO" id="GO:0008168">
    <property type="term" value="F:methyltransferase activity"/>
    <property type="evidence" value="ECO:0007669"/>
    <property type="project" value="UniProtKB-KW"/>
</dbReference>
<keyword evidence="3" id="KW-0808">Transferase</keyword>
<comment type="catalytic activity">
    <reaction evidence="5">
        <text>a 2'-deoxyadenosine in DNA + S-adenosyl-L-methionine = an N(6)-methyl-2'-deoxyadenosine in DNA + S-adenosyl-L-homocysteine + H(+)</text>
        <dbReference type="Rhea" id="RHEA:15197"/>
        <dbReference type="Rhea" id="RHEA-COMP:12418"/>
        <dbReference type="Rhea" id="RHEA-COMP:12419"/>
        <dbReference type="ChEBI" id="CHEBI:15378"/>
        <dbReference type="ChEBI" id="CHEBI:57856"/>
        <dbReference type="ChEBI" id="CHEBI:59789"/>
        <dbReference type="ChEBI" id="CHEBI:90615"/>
        <dbReference type="ChEBI" id="CHEBI:90616"/>
        <dbReference type="EC" id="2.1.1.72"/>
    </reaction>
</comment>
<dbReference type="Proteomes" id="UP001597508">
    <property type="component" value="Unassembled WGS sequence"/>
</dbReference>
<comment type="caution">
    <text evidence="8">The sequence shown here is derived from an EMBL/GenBank/DDBJ whole genome shotgun (WGS) entry which is preliminary data.</text>
</comment>
<dbReference type="Gene3D" id="3.40.50.150">
    <property type="entry name" value="Vaccinia Virus protein VP39"/>
    <property type="match status" value="1"/>
</dbReference>
<dbReference type="EC" id="2.1.1.72" evidence="1"/>
<evidence type="ECO:0000256" key="5">
    <source>
        <dbReference type="ARBA" id="ARBA00047942"/>
    </source>
</evidence>
<proteinExistence type="predicted"/>
<dbReference type="EMBL" id="JBHULH010000001">
    <property type="protein sequence ID" value="MFD2565881.1"/>
    <property type="molecule type" value="Genomic_DNA"/>
</dbReference>
<feature type="coiled-coil region" evidence="6">
    <location>
        <begin position="5"/>
        <end position="32"/>
    </location>
</feature>
<name>A0ABW5LPY9_9FLAO</name>
<evidence type="ECO:0000313" key="9">
    <source>
        <dbReference type="Proteomes" id="UP001597508"/>
    </source>
</evidence>
<keyword evidence="6" id="KW-0175">Coiled coil</keyword>
<dbReference type="InterPro" id="IPR002052">
    <property type="entry name" value="DNA_methylase_N6_adenine_CS"/>
</dbReference>
<keyword evidence="4" id="KW-0949">S-adenosyl-L-methionine</keyword>
<dbReference type="Pfam" id="PF07669">
    <property type="entry name" value="Eco57I"/>
    <property type="match status" value="1"/>
</dbReference>
<dbReference type="RefSeq" id="WP_379664606.1">
    <property type="nucleotide sequence ID" value="NZ_JBHULH010000001.1"/>
</dbReference>